<evidence type="ECO:0008006" key="3">
    <source>
        <dbReference type="Google" id="ProtNLM"/>
    </source>
</evidence>
<dbReference type="Proteomes" id="UP001073122">
    <property type="component" value="Unassembled WGS sequence"/>
</dbReference>
<dbReference type="EMBL" id="JAOVZW010000043">
    <property type="protein sequence ID" value="MCX8526471.1"/>
    <property type="molecule type" value="Genomic_DNA"/>
</dbReference>
<reference evidence="1" key="1">
    <citation type="submission" date="2022-10" db="EMBL/GenBank/DDBJ databases">
        <title>Chryseobacterium sp. nov., a novel bacterial species.</title>
        <authorList>
            <person name="Cao Y."/>
        </authorList>
    </citation>
    <scope>NUCLEOTIDE SEQUENCE</scope>
    <source>
        <strain evidence="1">CCTCC AB2015118</strain>
    </source>
</reference>
<comment type="caution">
    <text evidence="1">The sequence shown here is derived from an EMBL/GenBank/DDBJ whole genome shotgun (WGS) entry which is preliminary data.</text>
</comment>
<dbReference type="RefSeq" id="WP_267267695.1">
    <property type="nucleotide sequence ID" value="NZ_JAOVZW010000043.1"/>
</dbReference>
<accession>A0ABT3XXS1</accession>
<protein>
    <recommendedName>
        <fullName evidence="3">YD repeat-containing protein</fullName>
    </recommendedName>
</protein>
<organism evidence="1 2">
    <name type="scientific">Chryseobacterium formosus</name>
    <dbReference type="NCBI Taxonomy" id="1537363"/>
    <lineage>
        <taxon>Bacteria</taxon>
        <taxon>Pseudomonadati</taxon>
        <taxon>Bacteroidota</taxon>
        <taxon>Flavobacteriia</taxon>
        <taxon>Flavobacteriales</taxon>
        <taxon>Weeksellaceae</taxon>
        <taxon>Chryseobacterium group</taxon>
        <taxon>Chryseobacterium</taxon>
    </lineage>
</organism>
<sequence>MRKIILFKLLTVVSFIFGQDIKTDINNIVPPSPSVSSLMKFEEIPVSNYTGIPDISIPLMALPTTSKDLTVNLSLKYHPSSIAADEVSSDVGLGWNFIHGGSVARTVRGHADELRYVDDSESKKKIGIYHTDLNTYYQFSDNVLNTHKTYYNPNLSQNLYNLGNKFIWTASRTGIFDTEHDIWQFNFMGNTGRFYIKKNTSQNILEIVPLDNYIVKIIQNYNPTTFAPEGFTIYDDKGFKYIFNVIETSIHSGTNVTTTYKKMGGPSVELKTDTNIIEGNAFTSAFHLSQVFDNNNQEVVNFQYQDRPLANGPDSYIESRIMSNITRNEYTVGSMTDYYRDFNYCDDLPPVEVISNSHTNVQVKKIKTINVINHGKIEFQFLQGREDSNIQLKDRTPYLKSVTIKNWHGKQLKKFNFTQNYSEVLHKRMFLKKIEEFDSQDNLVGNYQLDYKESSNTGAYVAGKDRWGFFNLQGCDAQADKRTTTPNFCDTNVLQKIKYPTGGSAIFEYESNQFSFIGDQPIPNTPENISYSFKNSRTLYFTPTNNSYNFPISTTNRKVTFYPNIVDSQAVNIALNLSKQDSGGNWIPVGNISCPAVDPYCCINIILEKGVAYKLLWNDFNYPNYNSTGSINFDVFDEAGNSKFMYGGGIRIKKINYFDQNISLSDYFSNPNLSPAKQKEFSYQLNNSNDFSSGSLVGPVPQFEYQLPFNTQILFAPYGGSAFCNGTGTEMSHSATLASSDSNFTILQTHGGNVGYKNVTVKEKDKGKILYTYTNPTDYFADFSNFGGPPFVKPKDYDFKRGLLTNETALNNSGNKLYEINNVYNFEEKEEYLGIKFSKPSNVYNGSSPNYASDYTGYLSLLTSTCLSCDSNHTTPINFLGGLPLDINTPNYIPVPIFETYGWAKLASKETKNYFYENGNQNVVKTEENFTYSNLNKKLTEHTVINPDGNTSKTKYYFDIGHNSIYSQNRISEIEKIESFRDNKLIETKKINYANNWNGNVSYLPNQIQSSFGNVPLATELTYDQYDSKGNLLQYTTKDG</sequence>
<feature type="non-terminal residue" evidence="1">
    <location>
        <position position="1040"/>
    </location>
</feature>
<name>A0ABT3XXS1_9FLAO</name>
<evidence type="ECO:0000313" key="1">
    <source>
        <dbReference type="EMBL" id="MCX8526471.1"/>
    </source>
</evidence>
<evidence type="ECO:0000313" key="2">
    <source>
        <dbReference type="Proteomes" id="UP001073122"/>
    </source>
</evidence>
<keyword evidence="2" id="KW-1185">Reference proteome</keyword>
<proteinExistence type="predicted"/>
<gene>
    <name evidence="1" type="ORF">OF897_21390</name>
</gene>